<dbReference type="SUPFAM" id="SSF52821">
    <property type="entry name" value="Rhodanese/Cell cycle control phosphatase"/>
    <property type="match status" value="1"/>
</dbReference>
<feature type="chain" id="PRO_5046361888" evidence="1">
    <location>
        <begin position="19"/>
        <end position="127"/>
    </location>
</feature>
<keyword evidence="4" id="KW-1185">Reference proteome</keyword>
<dbReference type="EMBL" id="JBHUJB010000035">
    <property type="protein sequence ID" value="MFD2158912.1"/>
    <property type="molecule type" value="Genomic_DNA"/>
</dbReference>
<sequence>MKMVIRILALMFMGVAMGMATEIVDVSAKQAAALLKSKNPPQVIDVRTKGEHGSGHLKNAVVIDVKDKGFEAQLAKLDKKKPYLVHCRSGGRSGKAMAVFKKLGFEKIYHMNKGMLSWEKEGLPVEK</sequence>
<gene>
    <name evidence="3" type="ORF">ACFSW8_08390</name>
</gene>
<dbReference type="Gene3D" id="3.40.250.10">
    <property type="entry name" value="Rhodanese-like domain"/>
    <property type="match status" value="1"/>
</dbReference>
<reference evidence="4" key="1">
    <citation type="journal article" date="2019" name="Int. J. Syst. Evol. Microbiol.">
        <title>The Global Catalogue of Microorganisms (GCM) 10K type strain sequencing project: providing services to taxonomists for standard genome sequencing and annotation.</title>
        <authorList>
            <consortium name="The Broad Institute Genomics Platform"/>
            <consortium name="The Broad Institute Genome Sequencing Center for Infectious Disease"/>
            <person name="Wu L."/>
            <person name="Ma J."/>
        </authorList>
    </citation>
    <scope>NUCLEOTIDE SEQUENCE [LARGE SCALE GENOMIC DNA]</scope>
    <source>
        <strain evidence="4">CCUG 57942</strain>
    </source>
</reference>
<feature type="signal peptide" evidence="1">
    <location>
        <begin position="1"/>
        <end position="18"/>
    </location>
</feature>
<dbReference type="InterPro" id="IPR001763">
    <property type="entry name" value="Rhodanese-like_dom"/>
</dbReference>
<proteinExistence type="predicted"/>
<dbReference type="PANTHER" id="PTHR43031:SF1">
    <property type="entry name" value="PYRIDINE NUCLEOTIDE-DISULPHIDE OXIDOREDUCTASE"/>
    <property type="match status" value="1"/>
</dbReference>
<protein>
    <submittedName>
        <fullName evidence="3">Rhodanese-like domain-containing protein</fullName>
    </submittedName>
</protein>
<dbReference type="RefSeq" id="WP_377177952.1">
    <property type="nucleotide sequence ID" value="NZ_JBHUJB010000035.1"/>
</dbReference>
<dbReference type="Pfam" id="PF00581">
    <property type="entry name" value="Rhodanese"/>
    <property type="match status" value="1"/>
</dbReference>
<dbReference type="InterPro" id="IPR050229">
    <property type="entry name" value="GlpE_sulfurtransferase"/>
</dbReference>
<evidence type="ECO:0000313" key="4">
    <source>
        <dbReference type="Proteomes" id="UP001597389"/>
    </source>
</evidence>
<dbReference type="SMART" id="SM00450">
    <property type="entry name" value="RHOD"/>
    <property type="match status" value="1"/>
</dbReference>
<comment type="caution">
    <text evidence="3">The sequence shown here is derived from an EMBL/GenBank/DDBJ whole genome shotgun (WGS) entry which is preliminary data.</text>
</comment>
<evidence type="ECO:0000313" key="3">
    <source>
        <dbReference type="EMBL" id="MFD2158912.1"/>
    </source>
</evidence>
<feature type="domain" description="Rhodanese" evidence="2">
    <location>
        <begin position="37"/>
        <end position="127"/>
    </location>
</feature>
<keyword evidence="1" id="KW-0732">Signal</keyword>
<dbReference type="CDD" id="cd00158">
    <property type="entry name" value="RHOD"/>
    <property type="match status" value="1"/>
</dbReference>
<dbReference type="Proteomes" id="UP001597389">
    <property type="component" value="Unassembled WGS sequence"/>
</dbReference>
<evidence type="ECO:0000259" key="2">
    <source>
        <dbReference type="PROSITE" id="PS50206"/>
    </source>
</evidence>
<evidence type="ECO:0000256" key="1">
    <source>
        <dbReference type="SAM" id="SignalP"/>
    </source>
</evidence>
<accession>A0ABW4ZAL5</accession>
<dbReference type="PROSITE" id="PS50206">
    <property type="entry name" value="RHODANESE_3"/>
    <property type="match status" value="1"/>
</dbReference>
<organism evidence="3 4">
    <name type="scientific">Rubritalea tangerina</name>
    <dbReference type="NCBI Taxonomy" id="430798"/>
    <lineage>
        <taxon>Bacteria</taxon>
        <taxon>Pseudomonadati</taxon>
        <taxon>Verrucomicrobiota</taxon>
        <taxon>Verrucomicrobiia</taxon>
        <taxon>Verrucomicrobiales</taxon>
        <taxon>Rubritaleaceae</taxon>
        <taxon>Rubritalea</taxon>
    </lineage>
</organism>
<dbReference type="PANTHER" id="PTHR43031">
    <property type="entry name" value="FAD-DEPENDENT OXIDOREDUCTASE"/>
    <property type="match status" value="1"/>
</dbReference>
<name>A0ABW4ZAL5_9BACT</name>
<dbReference type="InterPro" id="IPR036873">
    <property type="entry name" value="Rhodanese-like_dom_sf"/>
</dbReference>